<name>A0AA46PSJ8_9NOCA</name>
<dbReference type="InterPro" id="IPR013762">
    <property type="entry name" value="Integrase-like_cat_sf"/>
</dbReference>
<dbReference type="GO" id="GO:0015074">
    <property type="term" value="P:DNA integration"/>
    <property type="evidence" value="ECO:0007669"/>
    <property type="project" value="UniProtKB-KW"/>
</dbReference>
<dbReference type="Pfam" id="PF14659">
    <property type="entry name" value="Phage_int_SAM_3"/>
    <property type="match status" value="1"/>
</dbReference>
<dbReference type="InterPro" id="IPR010998">
    <property type="entry name" value="Integrase_recombinase_N"/>
</dbReference>
<feature type="domain" description="Tyr recombinase" evidence="6">
    <location>
        <begin position="175"/>
        <end position="362"/>
    </location>
</feature>
<evidence type="ECO:0000256" key="2">
    <source>
        <dbReference type="ARBA" id="ARBA00022908"/>
    </source>
</evidence>
<dbReference type="EMBL" id="CP106982">
    <property type="protein sequence ID" value="UYF92441.1"/>
    <property type="molecule type" value="Genomic_DNA"/>
</dbReference>
<keyword evidence="3 5" id="KW-0238">DNA-binding</keyword>
<dbReference type="SUPFAM" id="SSF56349">
    <property type="entry name" value="DNA breaking-rejoining enzymes"/>
    <property type="match status" value="1"/>
</dbReference>
<evidence type="ECO:0000313" key="9">
    <source>
        <dbReference type="Proteomes" id="UP001163947"/>
    </source>
</evidence>
<dbReference type="Gene3D" id="1.10.443.10">
    <property type="entry name" value="Intergrase catalytic core"/>
    <property type="match status" value="1"/>
</dbReference>
<dbReference type="GO" id="GO:0003677">
    <property type="term" value="F:DNA binding"/>
    <property type="evidence" value="ECO:0007669"/>
    <property type="project" value="UniProtKB-UniRule"/>
</dbReference>
<keyword evidence="4" id="KW-0233">DNA recombination</keyword>
<protein>
    <submittedName>
        <fullName evidence="8">Site-specific integrase</fullName>
    </submittedName>
</protein>
<dbReference type="PROSITE" id="PS51898">
    <property type="entry name" value="TYR_RECOMBINASE"/>
    <property type="match status" value="1"/>
</dbReference>
<dbReference type="Pfam" id="PF00589">
    <property type="entry name" value="Phage_integrase"/>
    <property type="match status" value="1"/>
</dbReference>
<keyword evidence="2" id="KW-0229">DNA integration</keyword>
<evidence type="ECO:0000313" key="8">
    <source>
        <dbReference type="EMBL" id="UYF92441.1"/>
    </source>
</evidence>
<evidence type="ECO:0000256" key="1">
    <source>
        <dbReference type="ARBA" id="ARBA00008857"/>
    </source>
</evidence>
<evidence type="ECO:0000259" key="6">
    <source>
        <dbReference type="PROSITE" id="PS51898"/>
    </source>
</evidence>
<evidence type="ECO:0000256" key="5">
    <source>
        <dbReference type="PROSITE-ProRule" id="PRU01248"/>
    </source>
</evidence>
<dbReference type="PANTHER" id="PTHR30349">
    <property type="entry name" value="PHAGE INTEGRASE-RELATED"/>
    <property type="match status" value="1"/>
</dbReference>
<accession>A0AA46PSJ8</accession>
<dbReference type="GO" id="GO:0006310">
    <property type="term" value="P:DNA recombination"/>
    <property type="evidence" value="ECO:0007669"/>
    <property type="project" value="UniProtKB-KW"/>
</dbReference>
<gene>
    <name evidence="8" type="ORF">OCS65_18345</name>
</gene>
<sequence length="377" mass="41460">MPAKKGMRGWGRLRQLPSGRWQAGYVGPDGLLHRPNSTFGAKMDAEGWLAHERRRIDLGVWTPPDVEPEKEDAALTLAAYAEQWLAERNLKPRTRTLYRDLLRLHIVPVLGDAELSAITPATVRSWHAGLGTTTPTRNAHAYGLLHAIMSTAVDDELIDANPCRIRGASKTKRARTITLLTPPELDQLAAAMPDRLRCSVLLAAWCGLRWGETSELRRKDVSADRSVLHVHRAVVYRNGQFIVSTPKTSAGRRDVAVPPHIAKVLSEHLDAHVGRGKESLLFPAEAGSHMGDYEYRKAFKRAAAGIGRENLRVHDLRHVGAVLAAQAGATTAELMLRLGHTTPAMAIRYQHVAAGRDAQIAARLSELAGDSRHPLEM</sequence>
<dbReference type="CDD" id="cd01189">
    <property type="entry name" value="INT_ICEBs1_C_like"/>
    <property type="match status" value="1"/>
</dbReference>
<proteinExistence type="inferred from homology"/>
<dbReference type="InterPro" id="IPR004107">
    <property type="entry name" value="Integrase_SAM-like_N"/>
</dbReference>
<dbReference type="Gene3D" id="1.10.150.130">
    <property type="match status" value="1"/>
</dbReference>
<reference evidence="8" key="1">
    <citation type="submission" date="2022-09" db="EMBL/GenBank/DDBJ databases">
        <title>The genome sequence of Rhodococcus aetherivorans N1.</title>
        <authorList>
            <person name="Jiang W."/>
        </authorList>
    </citation>
    <scope>NUCLEOTIDE SEQUENCE</scope>
    <source>
        <strain evidence="8">N1</strain>
    </source>
</reference>
<dbReference type="InterPro" id="IPR044068">
    <property type="entry name" value="CB"/>
</dbReference>
<dbReference type="Proteomes" id="UP001163947">
    <property type="component" value="Chromosome"/>
</dbReference>
<comment type="similarity">
    <text evidence="1">Belongs to the 'phage' integrase family.</text>
</comment>
<evidence type="ECO:0000259" key="7">
    <source>
        <dbReference type="PROSITE" id="PS51900"/>
    </source>
</evidence>
<organism evidence="8 9">
    <name type="scientific">Rhodococcus aetherivorans</name>
    <dbReference type="NCBI Taxonomy" id="191292"/>
    <lineage>
        <taxon>Bacteria</taxon>
        <taxon>Bacillati</taxon>
        <taxon>Actinomycetota</taxon>
        <taxon>Actinomycetes</taxon>
        <taxon>Mycobacteriales</taxon>
        <taxon>Nocardiaceae</taxon>
        <taxon>Rhodococcus</taxon>
    </lineage>
</organism>
<dbReference type="PANTHER" id="PTHR30349:SF64">
    <property type="entry name" value="PROPHAGE INTEGRASE INTD-RELATED"/>
    <property type="match status" value="1"/>
</dbReference>
<dbReference type="InterPro" id="IPR011010">
    <property type="entry name" value="DNA_brk_join_enz"/>
</dbReference>
<dbReference type="PROSITE" id="PS51900">
    <property type="entry name" value="CB"/>
    <property type="match status" value="1"/>
</dbReference>
<dbReference type="InterPro" id="IPR058717">
    <property type="entry name" value="Phage_L5_Integrase_N"/>
</dbReference>
<dbReference type="InterPro" id="IPR002104">
    <property type="entry name" value="Integrase_catalytic"/>
</dbReference>
<evidence type="ECO:0000256" key="4">
    <source>
        <dbReference type="ARBA" id="ARBA00023172"/>
    </source>
</evidence>
<dbReference type="AlphaFoldDB" id="A0AA46PSJ8"/>
<feature type="domain" description="Core-binding (CB)" evidence="7">
    <location>
        <begin position="75"/>
        <end position="153"/>
    </location>
</feature>
<dbReference type="Pfam" id="PF26003">
    <property type="entry name" value="Integrase_N_phage"/>
    <property type="match status" value="1"/>
</dbReference>
<dbReference type="InterPro" id="IPR050090">
    <property type="entry name" value="Tyrosine_recombinase_XerCD"/>
</dbReference>
<evidence type="ECO:0000256" key="3">
    <source>
        <dbReference type="ARBA" id="ARBA00023125"/>
    </source>
</evidence>